<dbReference type="Proteomes" id="UP001497516">
    <property type="component" value="Chromosome 9"/>
</dbReference>
<evidence type="ECO:0000256" key="1">
    <source>
        <dbReference type="SAM" id="MobiDB-lite"/>
    </source>
</evidence>
<accession>A0AAV2GLE2</accession>
<reference evidence="2 3" key="1">
    <citation type="submission" date="2024-04" db="EMBL/GenBank/DDBJ databases">
        <authorList>
            <person name="Fracassetti M."/>
        </authorList>
    </citation>
    <scope>NUCLEOTIDE SEQUENCE [LARGE SCALE GENOMIC DNA]</scope>
</reference>
<gene>
    <name evidence="2" type="ORF">LTRI10_LOCUS50627</name>
</gene>
<name>A0AAV2GLE2_9ROSI</name>
<organism evidence="2 3">
    <name type="scientific">Linum trigynum</name>
    <dbReference type="NCBI Taxonomy" id="586398"/>
    <lineage>
        <taxon>Eukaryota</taxon>
        <taxon>Viridiplantae</taxon>
        <taxon>Streptophyta</taxon>
        <taxon>Embryophyta</taxon>
        <taxon>Tracheophyta</taxon>
        <taxon>Spermatophyta</taxon>
        <taxon>Magnoliopsida</taxon>
        <taxon>eudicotyledons</taxon>
        <taxon>Gunneridae</taxon>
        <taxon>Pentapetalae</taxon>
        <taxon>rosids</taxon>
        <taxon>fabids</taxon>
        <taxon>Malpighiales</taxon>
        <taxon>Linaceae</taxon>
        <taxon>Linum</taxon>
    </lineage>
</organism>
<evidence type="ECO:0000313" key="3">
    <source>
        <dbReference type="Proteomes" id="UP001497516"/>
    </source>
</evidence>
<protein>
    <submittedName>
        <fullName evidence="2">Uncharacterized protein</fullName>
    </submittedName>
</protein>
<dbReference type="AlphaFoldDB" id="A0AAV2GLE2"/>
<feature type="region of interest" description="Disordered" evidence="1">
    <location>
        <begin position="56"/>
        <end position="78"/>
    </location>
</feature>
<sequence>MRNLSSEATTVIRSGKARFEAGFEGRQQQRRKEMTTGVMPTSEERRWVKFAHKIDTSSPTNSTLRGEHEALLDAESVL</sequence>
<evidence type="ECO:0000313" key="2">
    <source>
        <dbReference type="EMBL" id="CAL1411257.1"/>
    </source>
</evidence>
<dbReference type="EMBL" id="OZ034822">
    <property type="protein sequence ID" value="CAL1411257.1"/>
    <property type="molecule type" value="Genomic_DNA"/>
</dbReference>
<feature type="region of interest" description="Disordered" evidence="1">
    <location>
        <begin position="22"/>
        <end position="41"/>
    </location>
</feature>
<proteinExistence type="predicted"/>
<keyword evidence="3" id="KW-1185">Reference proteome</keyword>